<protein>
    <recommendedName>
        <fullName evidence="3">Flagellar protein FliT</fullName>
    </recommendedName>
</protein>
<dbReference type="RefSeq" id="WP_151149898.1">
    <property type="nucleotide sequence ID" value="NZ_WAIE01000001.1"/>
</dbReference>
<gene>
    <name evidence="1" type="ORF">F8A88_04575</name>
</gene>
<evidence type="ECO:0000313" key="2">
    <source>
        <dbReference type="Proteomes" id="UP000438699"/>
    </source>
</evidence>
<evidence type="ECO:0008006" key="3">
    <source>
        <dbReference type="Google" id="ProtNLM"/>
    </source>
</evidence>
<proteinExistence type="predicted"/>
<keyword evidence="2" id="KW-1185">Reference proteome</keyword>
<accession>A0A6N6N678</accession>
<sequence length="119" mass="13468">MDARRKTLNEVLEMGRRELKHLLAGDVMEAEELARERCDKAQQVLSGLDKESVQALEGELRAFDSLQRDLTAEASLLKDRVRDELTNLRKQSKRLAGYKVGAGFTKSGFNRSRFVSRTG</sequence>
<dbReference type="Proteomes" id="UP000438699">
    <property type="component" value="Unassembled WGS sequence"/>
</dbReference>
<comment type="caution">
    <text evidence="1">The sequence shown here is derived from an EMBL/GenBank/DDBJ whole genome shotgun (WGS) entry which is preliminary data.</text>
</comment>
<evidence type="ECO:0000313" key="1">
    <source>
        <dbReference type="EMBL" id="KAB1443526.1"/>
    </source>
</evidence>
<dbReference type="OrthoDB" id="5472137at2"/>
<name>A0A6N6N678_9BACT</name>
<reference evidence="1 2" key="1">
    <citation type="journal article" date="2017" name="Int. J. Syst. Evol. Microbiol.">
        <title>Desulfovibrio senegalensis sp. nov., a mesophilic sulfate reducer isolated from marine sediment.</title>
        <authorList>
            <person name="Thioye A."/>
            <person name="Gam Z.B.A."/>
            <person name="Mbengue M."/>
            <person name="Cayol J.L."/>
            <person name="Joseph-Bartoli M."/>
            <person name="Toure-Kane C."/>
            <person name="Labat M."/>
        </authorList>
    </citation>
    <scope>NUCLEOTIDE SEQUENCE [LARGE SCALE GENOMIC DNA]</scope>
    <source>
        <strain evidence="1 2">DSM 101509</strain>
    </source>
</reference>
<dbReference type="AlphaFoldDB" id="A0A6N6N678"/>
<dbReference type="EMBL" id="WAIE01000001">
    <property type="protein sequence ID" value="KAB1443526.1"/>
    <property type="molecule type" value="Genomic_DNA"/>
</dbReference>
<organism evidence="1 2">
    <name type="scientific">Pseudodesulfovibrio senegalensis</name>
    <dbReference type="NCBI Taxonomy" id="1721087"/>
    <lineage>
        <taxon>Bacteria</taxon>
        <taxon>Pseudomonadati</taxon>
        <taxon>Thermodesulfobacteriota</taxon>
        <taxon>Desulfovibrionia</taxon>
        <taxon>Desulfovibrionales</taxon>
        <taxon>Desulfovibrionaceae</taxon>
    </lineage>
</organism>